<dbReference type="SUPFAM" id="SSF56672">
    <property type="entry name" value="DNA/RNA polymerases"/>
    <property type="match status" value="1"/>
</dbReference>
<gene>
    <name evidence="2" type="ORF">KFK09_009309</name>
</gene>
<dbReference type="AlphaFoldDB" id="A0A8T3BS20"/>
<comment type="caution">
    <text evidence="2">The sequence shown here is derived from an EMBL/GenBank/DDBJ whole genome shotgun (WGS) entry which is preliminary data.</text>
</comment>
<dbReference type="Gene3D" id="3.60.10.10">
    <property type="entry name" value="Endonuclease/exonuclease/phosphatase"/>
    <property type="match status" value="1"/>
</dbReference>
<dbReference type="CDD" id="cd01650">
    <property type="entry name" value="RT_nLTR_like"/>
    <property type="match status" value="1"/>
</dbReference>
<reference evidence="2" key="1">
    <citation type="journal article" date="2022" name="Front. Genet.">
        <title>Chromosome-Scale Assembly of the Dendrobium nobile Genome Provides Insights Into the Molecular Mechanism of the Biosynthesis of the Medicinal Active Ingredient of Dendrobium.</title>
        <authorList>
            <person name="Xu Q."/>
            <person name="Niu S.-C."/>
            <person name="Li K.-L."/>
            <person name="Zheng P.-J."/>
            <person name="Zhang X.-J."/>
            <person name="Jia Y."/>
            <person name="Liu Y."/>
            <person name="Niu Y.-X."/>
            <person name="Yu L.-H."/>
            <person name="Chen D.-F."/>
            <person name="Zhang G.-Q."/>
        </authorList>
    </citation>
    <scope>NUCLEOTIDE SEQUENCE</scope>
    <source>
        <tissue evidence="2">Leaf</tissue>
    </source>
</reference>
<dbReference type="Proteomes" id="UP000829196">
    <property type="component" value="Unassembled WGS sequence"/>
</dbReference>
<dbReference type="PROSITE" id="PS50878">
    <property type="entry name" value="RT_POL"/>
    <property type="match status" value="1"/>
</dbReference>
<dbReference type="Pfam" id="PF00078">
    <property type="entry name" value="RVT_1"/>
    <property type="match status" value="1"/>
</dbReference>
<dbReference type="InterPro" id="IPR043502">
    <property type="entry name" value="DNA/RNA_pol_sf"/>
</dbReference>
<accession>A0A8T3BS20</accession>
<evidence type="ECO:0000259" key="1">
    <source>
        <dbReference type="PROSITE" id="PS50878"/>
    </source>
</evidence>
<dbReference type="PANTHER" id="PTHR31635">
    <property type="entry name" value="REVERSE TRANSCRIPTASE DOMAIN-CONTAINING PROTEIN-RELATED"/>
    <property type="match status" value="1"/>
</dbReference>
<protein>
    <recommendedName>
        <fullName evidence="1">Reverse transcriptase domain-containing protein</fullName>
    </recommendedName>
</protein>
<dbReference type="SUPFAM" id="SSF56219">
    <property type="entry name" value="DNase I-like"/>
    <property type="match status" value="1"/>
</dbReference>
<proteinExistence type="predicted"/>
<dbReference type="InterPro" id="IPR036691">
    <property type="entry name" value="Endo/exonu/phosph_ase_sf"/>
</dbReference>
<feature type="domain" description="Reverse transcriptase" evidence="1">
    <location>
        <begin position="350"/>
        <end position="594"/>
    </location>
</feature>
<dbReference type="OrthoDB" id="1746429at2759"/>
<evidence type="ECO:0000313" key="3">
    <source>
        <dbReference type="Proteomes" id="UP000829196"/>
    </source>
</evidence>
<dbReference type="InterPro" id="IPR000477">
    <property type="entry name" value="RT_dom"/>
</dbReference>
<dbReference type="EMBL" id="JAGYWB010000007">
    <property type="protein sequence ID" value="KAI0516632.1"/>
    <property type="molecule type" value="Genomic_DNA"/>
</dbReference>
<sequence length="772" mass="88084">MTLPPIASWNVRGFNCPEKVLACKNLVSLYRLEMLCILEAKVTPNMSTDDWFINSHQIFPIEHCCNNFCHVSPGRIWLKWNASSISFSPSHISSHLIHGTLCYDSVNCMKISMVYAANTASERTSLWNQLLALADDISEPWLILDDFNCYRTEFEKTGGRAPHITRLNELNSFIFSSRTLDLASTGLLYTWFNQRIDNPIQIKLDRALVNTLWCWDGVITIFASQPKGNPIATFYSKLNSLKEHLKSKNWANSYLTNLHEAKCSWISQRAKDRWLSNGEDDLGFLYARIKTRKNSSNIKEITTDEGYFTNHAAVFDGSSSSALGPDGYNFEFYKKSWPLIDTQICKHVKYFFHTGILPKRAKATAIALIPKFPHASNISDFRPISLCNVFYKIIAKILANRIKDIMPLIIHKNQAGFVQGRVSIDNIILAYEILSCFNSAYQAKLFCAKLDIKKTFDTISRYFLLTRMLLKGFLEPFVNWVKGCPLSPLLFSIVMDVFSCVIEESSFLGIENGNYNYKHLLHADDLLVFGNSSMHNAAILLNALSSFAEATGLYINNSKCSILFSFNSPLAEDINLLMGFLRANGSLTYLGLPISTKKLNSTFFLLLLSKLFTLLTGWKNQFFSFAGRLQFLKFSIANMLAYWIRGSIIPKYVCKMIDKMCSRFLFHGSTDLKKLHLIAWNKTCLPECFGGFGIPSIDSLYCAYAGSFIWRLYNQESMLAMWLRQNYQSPWKPHSKASKYWKTICKTAVNIKDNVTFYVGSENCHLSMFWDP</sequence>
<organism evidence="2 3">
    <name type="scientific">Dendrobium nobile</name>
    <name type="common">Orchid</name>
    <dbReference type="NCBI Taxonomy" id="94219"/>
    <lineage>
        <taxon>Eukaryota</taxon>
        <taxon>Viridiplantae</taxon>
        <taxon>Streptophyta</taxon>
        <taxon>Embryophyta</taxon>
        <taxon>Tracheophyta</taxon>
        <taxon>Spermatophyta</taxon>
        <taxon>Magnoliopsida</taxon>
        <taxon>Liliopsida</taxon>
        <taxon>Asparagales</taxon>
        <taxon>Orchidaceae</taxon>
        <taxon>Epidendroideae</taxon>
        <taxon>Malaxideae</taxon>
        <taxon>Dendrobiinae</taxon>
        <taxon>Dendrobium</taxon>
    </lineage>
</organism>
<evidence type="ECO:0000313" key="2">
    <source>
        <dbReference type="EMBL" id="KAI0516632.1"/>
    </source>
</evidence>
<name>A0A8T3BS20_DENNO</name>
<keyword evidence="3" id="KW-1185">Reference proteome</keyword>
<dbReference type="PANTHER" id="PTHR31635:SF196">
    <property type="entry name" value="REVERSE TRANSCRIPTASE DOMAIN-CONTAINING PROTEIN-RELATED"/>
    <property type="match status" value="1"/>
</dbReference>
<dbReference type="SMR" id="A0A8T3BS20"/>